<dbReference type="Proteomes" id="UP001162162">
    <property type="component" value="Unassembled WGS sequence"/>
</dbReference>
<evidence type="ECO:0000256" key="1">
    <source>
        <dbReference type="ARBA" id="ARBA00093634"/>
    </source>
</evidence>
<dbReference type="AlphaFoldDB" id="A0AAV8Z5U8"/>
<dbReference type="InterPro" id="IPR040357">
    <property type="entry name" value="Vma22/CCDC115"/>
</dbReference>
<gene>
    <name evidence="2" type="ORF">NQ318_022377</name>
</gene>
<dbReference type="GO" id="GO:0051082">
    <property type="term" value="F:unfolded protein binding"/>
    <property type="evidence" value="ECO:0007669"/>
    <property type="project" value="TreeGrafter"/>
</dbReference>
<sequence length="164" mass="18930">MVEATEDLDRICNTLDKLTLDALSLMEEEIQLKLIMENSMCGGEGHLAKARYIMGQSNVSFLQLPTENSTEFSAVTKVFTNEEDKLYGEKSFELRVVKKDEDETVHDPLKWFGYLVPQNLNYAQNMFRQALQWAIEALNIQTQLRETVRKIEQLKQVKANIVLK</sequence>
<dbReference type="PANTHER" id="PTHR31996">
    <property type="entry name" value="COILED-COIL DOMAIN-CONTAINING PROTEIN 115"/>
    <property type="match status" value="1"/>
</dbReference>
<dbReference type="PANTHER" id="PTHR31996:SF2">
    <property type="entry name" value="COILED-COIL DOMAIN-CONTAINING PROTEIN 115"/>
    <property type="match status" value="1"/>
</dbReference>
<accession>A0AAV8Z5U8</accession>
<reference evidence="2" key="1">
    <citation type="journal article" date="2023" name="Insect Mol. Biol.">
        <title>Genome sequencing provides insights into the evolution of gene families encoding plant cell wall-degrading enzymes in longhorned beetles.</title>
        <authorList>
            <person name="Shin N.R."/>
            <person name="Okamura Y."/>
            <person name="Kirsch R."/>
            <person name="Pauchet Y."/>
        </authorList>
    </citation>
    <scope>NUCLEOTIDE SEQUENCE</scope>
    <source>
        <strain evidence="2">AMC_N1</strain>
    </source>
</reference>
<comment type="caution">
    <text evidence="2">The sequence shown here is derived from an EMBL/GenBank/DDBJ whole genome shotgun (WGS) entry which is preliminary data.</text>
</comment>
<dbReference type="EMBL" id="JAPWTK010000014">
    <property type="protein sequence ID" value="KAJ8959120.1"/>
    <property type="molecule type" value="Genomic_DNA"/>
</dbReference>
<name>A0AAV8Z5U8_9CUCU</name>
<proteinExistence type="predicted"/>
<evidence type="ECO:0000313" key="2">
    <source>
        <dbReference type="EMBL" id="KAJ8959120.1"/>
    </source>
</evidence>
<evidence type="ECO:0000313" key="3">
    <source>
        <dbReference type="Proteomes" id="UP001162162"/>
    </source>
</evidence>
<protein>
    <recommendedName>
        <fullName evidence="1">Vacuolar ATPase assembly protein VMA22</fullName>
    </recommendedName>
</protein>
<organism evidence="2 3">
    <name type="scientific">Aromia moschata</name>
    <dbReference type="NCBI Taxonomy" id="1265417"/>
    <lineage>
        <taxon>Eukaryota</taxon>
        <taxon>Metazoa</taxon>
        <taxon>Ecdysozoa</taxon>
        <taxon>Arthropoda</taxon>
        <taxon>Hexapoda</taxon>
        <taxon>Insecta</taxon>
        <taxon>Pterygota</taxon>
        <taxon>Neoptera</taxon>
        <taxon>Endopterygota</taxon>
        <taxon>Coleoptera</taxon>
        <taxon>Polyphaga</taxon>
        <taxon>Cucujiformia</taxon>
        <taxon>Chrysomeloidea</taxon>
        <taxon>Cerambycidae</taxon>
        <taxon>Cerambycinae</taxon>
        <taxon>Callichromatini</taxon>
        <taxon>Aromia</taxon>
    </lineage>
</organism>
<dbReference type="GO" id="GO:0070072">
    <property type="term" value="P:vacuolar proton-transporting V-type ATPase complex assembly"/>
    <property type="evidence" value="ECO:0007669"/>
    <property type="project" value="InterPro"/>
</dbReference>
<dbReference type="Gene3D" id="1.10.287.3240">
    <property type="match status" value="1"/>
</dbReference>
<keyword evidence="3" id="KW-1185">Reference proteome</keyword>